<dbReference type="Gene3D" id="3.40.190.290">
    <property type="match status" value="1"/>
</dbReference>
<dbReference type="Pfam" id="PF03466">
    <property type="entry name" value="LysR_substrate"/>
    <property type="match status" value="1"/>
</dbReference>
<dbReference type="OrthoDB" id="9785745at2"/>
<organism evidence="6 7">
    <name type="scientific">Flavobacterium kingsejongi</name>
    <dbReference type="NCBI Taxonomy" id="1678728"/>
    <lineage>
        <taxon>Bacteria</taxon>
        <taxon>Pseudomonadati</taxon>
        <taxon>Bacteroidota</taxon>
        <taxon>Flavobacteriia</taxon>
        <taxon>Flavobacteriales</taxon>
        <taxon>Flavobacteriaceae</taxon>
        <taxon>Flavobacterium</taxon>
    </lineage>
</organism>
<dbReference type="AlphaFoldDB" id="A0A2S1LKA9"/>
<evidence type="ECO:0000313" key="7">
    <source>
        <dbReference type="Proteomes" id="UP000244677"/>
    </source>
</evidence>
<dbReference type="EMBL" id="CP020919">
    <property type="protein sequence ID" value="AWG24177.1"/>
    <property type="molecule type" value="Genomic_DNA"/>
</dbReference>
<gene>
    <name evidence="6" type="ORF">FK004_02540</name>
</gene>
<evidence type="ECO:0000259" key="5">
    <source>
        <dbReference type="PROSITE" id="PS50931"/>
    </source>
</evidence>
<accession>A0A2S1LKA9</accession>
<dbReference type="PANTHER" id="PTHR30126">
    <property type="entry name" value="HTH-TYPE TRANSCRIPTIONAL REGULATOR"/>
    <property type="match status" value="1"/>
</dbReference>
<dbReference type="InterPro" id="IPR000847">
    <property type="entry name" value="LysR_HTH_N"/>
</dbReference>
<evidence type="ECO:0000256" key="1">
    <source>
        <dbReference type="ARBA" id="ARBA00009437"/>
    </source>
</evidence>
<dbReference type="Pfam" id="PF00126">
    <property type="entry name" value="HTH_1"/>
    <property type="match status" value="1"/>
</dbReference>
<dbReference type="SUPFAM" id="SSF46785">
    <property type="entry name" value="Winged helix' DNA-binding domain"/>
    <property type="match status" value="1"/>
</dbReference>
<dbReference type="InterPro" id="IPR036390">
    <property type="entry name" value="WH_DNA-bd_sf"/>
</dbReference>
<reference evidence="6 7" key="1">
    <citation type="submission" date="2017-04" db="EMBL/GenBank/DDBJ databases">
        <title>Complete genome sequence of Flavobacterium kingsejong AJ004.</title>
        <authorList>
            <person name="Lee P.C."/>
        </authorList>
    </citation>
    <scope>NUCLEOTIDE SEQUENCE [LARGE SCALE GENOMIC DNA]</scope>
    <source>
        <strain evidence="6 7">AJ004</strain>
    </source>
</reference>
<keyword evidence="7" id="KW-1185">Reference proteome</keyword>
<dbReference type="InterPro" id="IPR005119">
    <property type="entry name" value="LysR_subst-bd"/>
</dbReference>
<dbReference type="RefSeq" id="WP_108735831.1">
    <property type="nucleotide sequence ID" value="NZ_CP020919.1"/>
</dbReference>
<dbReference type="KEGG" id="fki:FK004_02540"/>
<keyword evidence="2" id="KW-0805">Transcription regulation</keyword>
<name>A0A2S1LKA9_9FLAO</name>
<evidence type="ECO:0000256" key="3">
    <source>
        <dbReference type="ARBA" id="ARBA00023125"/>
    </source>
</evidence>
<sequence length="296" mass="34030">MFDFRLEVFRTVARRLNFTKAAEELYISQPAVSKHIQEIENHFKSKLFERNGTKIKLTAAGKLLLQHTDELFAIHREIDFEMNRLIQQQSGKLRIGASTTIAQYVLPQVLAAFHQKFPDVKVILSINNTEQIEKALLNKKIDIGIIEGHSRNPLLKYSEFIKDEIVLVGKMHNRWYGKTLLPKELPGIPLLLREPGSGTLEVIAHALKKFDIKISSLNNEMELGSTESMKLYLLHSDCFAFLSIHSVAKELRNKEYSVVDVEGLSIERYFYFIQAQGQSGSLPELFMKFCLHHNFK</sequence>
<dbReference type="PROSITE" id="PS50931">
    <property type="entry name" value="HTH_LYSR"/>
    <property type="match status" value="1"/>
</dbReference>
<dbReference type="Gene3D" id="1.10.10.10">
    <property type="entry name" value="Winged helix-like DNA-binding domain superfamily/Winged helix DNA-binding domain"/>
    <property type="match status" value="1"/>
</dbReference>
<dbReference type="GO" id="GO:0003700">
    <property type="term" value="F:DNA-binding transcription factor activity"/>
    <property type="evidence" value="ECO:0007669"/>
    <property type="project" value="InterPro"/>
</dbReference>
<evidence type="ECO:0000313" key="6">
    <source>
        <dbReference type="EMBL" id="AWG24177.1"/>
    </source>
</evidence>
<proteinExistence type="inferred from homology"/>
<dbReference type="Proteomes" id="UP000244677">
    <property type="component" value="Chromosome"/>
</dbReference>
<keyword evidence="4" id="KW-0804">Transcription</keyword>
<dbReference type="FunFam" id="1.10.10.10:FF:000001">
    <property type="entry name" value="LysR family transcriptional regulator"/>
    <property type="match status" value="1"/>
</dbReference>
<feature type="domain" description="HTH lysR-type" evidence="5">
    <location>
        <begin position="6"/>
        <end position="58"/>
    </location>
</feature>
<dbReference type="InterPro" id="IPR036388">
    <property type="entry name" value="WH-like_DNA-bd_sf"/>
</dbReference>
<evidence type="ECO:0000256" key="4">
    <source>
        <dbReference type="ARBA" id="ARBA00023163"/>
    </source>
</evidence>
<comment type="similarity">
    <text evidence="1">Belongs to the LysR transcriptional regulatory family.</text>
</comment>
<keyword evidence="3" id="KW-0238">DNA-binding</keyword>
<dbReference type="GO" id="GO:0000976">
    <property type="term" value="F:transcription cis-regulatory region binding"/>
    <property type="evidence" value="ECO:0007669"/>
    <property type="project" value="TreeGrafter"/>
</dbReference>
<evidence type="ECO:0000256" key="2">
    <source>
        <dbReference type="ARBA" id="ARBA00023015"/>
    </source>
</evidence>
<dbReference type="PRINTS" id="PR00039">
    <property type="entry name" value="HTHLYSR"/>
</dbReference>
<dbReference type="PANTHER" id="PTHR30126:SF39">
    <property type="entry name" value="HTH-TYPE TRANSCRIPTIONAL REGULATOR CYSL"/>
    <property type="match status" value="1"/>
</dbReference>
<protein>
    <submittedName>
        <fullName evidence="6">LysR family transcriptional regulator</fullName>
    </submittedName>
</protein>
<dbReference type="SUPFAM" id="SSF53850">
    <property type="entry name" value="Periplasmic binding protein-like II"/>
    <property type="match status" value="1"/>
</dbReference>